<organism evidence="1 2">
    <name type="scientific">Citrus clementina</name>
    <name type="common">Clementine</name>
    <name type="synonym">Citrus deliciosa x Citrus sinensis</name>
    <dbReference type="NCBI Taxonomy" id="85681"/>
    <lineage>
        <taxon>Eukaryota</taxon>
        <taxon>Viridiplantae</taxon>
        <taxon>Streptophyta</taxon>
        <taxon>Embryophyta</taxon>
        <taxon>Tracheophyta</taxon>
        <taxon>Spermatophyta</taxon>
        <taxon>Magnoliopsida</taxon>
        <taxon>eudicotyledons</taxon>
        <taxon>Gunneridae</taxon>
        <taxon>Pentapetalae</taxon>
        <taxon>rosids</taxon>
        <taxon>malvids</taxon>
        <taxon>Sapindales</taxon>
        <taxon>Rutaceae</taxon>
        <taxon>Aurantioideae</taxon>
        <taxon>Citrus</taxon>
    </lineage>
</organism>
<evidence type="ECO:0000313" key="2">
    <source>
        <dbReference type="Proteomes" id="UP000030687"/>
    </source>
</evidence>
<protein>
    <submittedName>
        <fullName evidence="1">Uncharacterized protein</fullName>
    </submittedName>
</protein>
<gene>
    <name evidence="1" type="ORF">CICLE_v10003081mg</name>
</gene>
<dbReference type="KEGG" id="cic:CICLE_v10003081mg"/>
<dbReference type="InParanoid" id="V4UXR0"/>
<sequence>MLGNMQLVMKFSRLAFIASSMYIIVNPSIVHNSLCKLFPKAGSGNPYWSNNGLRFKL</sequence>
<evidence type="ECO:0000313" key="1">
    <source>
        <dbReference type="EMBL" id="ESR44599.1"/>
    </source>
</evidence>
<accession>V4UXR0</accession>
<keyword evidence="2" id="KW-1185">Reference proteome</keyword>
<proteinExistence type="predicted"/>
<dbReference type="AlphaFoldDB" id="V4UXR0"/>
<name>V4UXR0_CITCL</name>
<dbReference type="Proteomes" id="UP000030687">
    <property type="component" value="Unassembled WGS sequence"/>
</dbReference>
<reference evidence="1 2" key="1">
    <citation type="submission" date="2013-10" db="EMBL/GenBank/DDBJ databases">
        <authorList>
            <consortium name="International Citrus Genome Consortium"/>
            <person name="Jenkins J."/>
            <person name="Schmutz J."/>
            <person name="Prochnik S."/>
            <person name="Rokhsar D."/>
            <person name="Gmitter F."/>
            <person name="Ollitrault P."/>
            <person name="Machado M."/>
            <person name="Talon M."/>
            <person name="Wincker P."/>
            <person name="Jaillon O."/>
            <person name="Morgante M."/>
        </authorList>
    </citation>
    <scope>NUCLEOTIDE SEQUENCE</scope>
    <source>
        <strain evidence="2">cv. Clemenules</strain>
    </source>
</reference>
<dbReference type="EMBL" id="KI536799">
    <property type="protein sequence ID" value="ESR44599.1"/>
    <property type="molecule type" value="Genomic_DNA"/>
</dbReference>
<dbReference type="Gramene" id="ESR44599">
    <property type="protein sequence ID" value="ESR44599"/>
    <property type="gene ID" value="CICLE_v10003081mg"/>
</dbReference>